<proteinExistence type="predicted"/>
<dbReference type="Proteomes" id="UP000887159">
    <property type="component" value="Unassembled WGS sequence"/>
</dbReference>
<accession>A0A8X6W7P1</accession>
<comment type="caution">
    <text evidence="1">The sequence shown here is derived from an EMBL/GenBank/DDBJ whole genome shotgun (WGS) entry which is preliminary data.</text>
</comment>
<sequence length="121" mass="14193">MRPSWSHKFKRDSSEKTTWSKSACQVLCSSAHCRRSRRCRRRRIDETDVSTHVVVDKRAANCLEKAVRSFTAMRNRCRSSFSDVTFRHPRPVFQVVRCSSIHCFQTRITVELFRCTRAPIA</sequence>
<protein>
    <submittedName>
        <fullName evidence="1">Uncharacterized protein</fullName>
    </submittedName>
</protein>
<evidence type="ECO:0000313" key="2">
    <source>
        <dbReference type="Proteomes" id="UP000887159"/>
    </source>
</evidence>
<dbReference type="AlphaFoldDB" id="A0A8X6W7P1"/>
<gene>
    <name evidence="1" type="primary">NCL1_23207</name>
    <name evidence="1" type="ORF">TNCV_4071561</name>
</gene>
<evidence type="ECO:0000313" key="1">
    <source>
        <dbReference type="EMBL" id="GFY29843.1"/>
    </source>
</evidence>
<organism evidence="1 2">
    <name type="scientific">Trichonephila clavipes</name>
    <name type="common">Golden silk orbweaver</name>
    <name type="synonym">Nephila clavipes</name>
    <dbReference type="NCBI Taxonomy" id="2585209"/>
    <lineage>
        <taxon>Eukaryota</taxon>
        <taxon>Metazoa</taxon>
        <taxon>Ecdysozoa</taxon>
        <taxon>Arthropoda</taxon>
        <taxon>Chelicerata</taxon>
        <taxon>Arachnida</taxon>
        <taxon>Araneae</taxon>
        <taxon>Araneomorphae</taxon>
        <taxon>Entelegynae</taxon>
        <taxon>Araneoidea</taxon>
        <taxon>Nephilidae</taxon>
        <taxon>Trichonephila</taxon>
    </lineage>
</organism>
<dbReference type="EMBL" id="BMAU01021390">
    <property type="protein sequence ID" value="GFY29843.1"/>
    <property type="molecule type" value="Genomic_DNA"/>
</dbReference>
<keyword evidence="2" id="KW-1185">Reference proteome</keyword>
<name>A0A8X6W7P1_TRICX</name>
<reference evidence="1" key="1">
    <citation type="submission" date="2020-08" db="EMBL/GenBank/DDBJ databases">
        <title>Multicomponent nature underlies the extraordinary mechanical properties of spider dragline silk.</title>
        <authorList>
            <person name="Kono N."/>
            <person name="Nakamura H."/>
            <person name="Mori M."/>
            <person name="Yoshida Y."/>
            <person name="Ohtoshi R."/>
            <person name="Malay A.D."/>
            <person name="Moran D.A.P."/>
            <person name="Tomita M."/>
            <person name="Numata K."/>
            <person name="Arakawa K."/>
        </authorList>
    </citation>
    <scope>NUCLEOTIDE SEQUENCE</scope>
</reference>